<organism evidence="1 2">
    <name type="scientific">Candidatus Cardinium hertigii</name>
    <dbReference type="NCBI Taxonomy" id="247481"/>
    <lineage>
        <taxon>Bacteria</taxon>
        <taxon>Pseudomonadati</taxon>
        <taxon>Bacteroidota</taxon>
        <taxon>Cytophagia</taxon>
        <taxon>Cytophagales</taxon>
        <taxon>Amoebophilaceae</taxon>
        <taxon>Candidatus Cardinium</taxon>
    </lineage>
</organism>
<proteinExistence type="predicted"/>
<comment type="caution">
    <text evidence="1">The sequence shown here is derived from an EMBL/GenBank/DDBJ whole genome shotgun (WGS) entry which is preliminary data.</text>
</comment>
<name>A0A3N2QDG8_9BACT</name>
<accession>A0A3N2QDG8</accession>
<evidence type="ECO:0000313" key="1">
    <source>
        <dbReference type="EMBL" id="ROT47847.1"/>
    </source>
</evidence>
<dbReference type="EMBL" id="RARA01000006">
    <property type="protein sequence ID" value="ROT47847.1"/>
    <property type="molecule type" value="Genomic_DNA"/>
</dbReference>
<keyword evidence="2" id="KW-1185">Reference proteome</keyword>
<reference evidence="1 2" key="1">
    <citation type="submission" date="2018-09" db="EMBL/GenBank/DDBJ databases">
        <title>Comparative Genomics of Wolbachia-Cardinium Dual Endosymbiosis in a Plant-Parasitic Nematode.</title>
        <authorList>
            <person name="Brown A.M.V."/>
            <person name="Wasala S.K."/>
            <person name="Howe D.K."/>
            <person name="Peetz A.B."/>
            <person name="Zasada I.A."/>
            <person name="Denver D.R."/>
        </authorList>
    </citation>
    <scope>NUCLEOTIDE SEQUENCE [LARGE SCALE GENOMIC DNA]</scope>
    <source>
        <strain evidence="1 2">Pp_1</strain>
    </source>
</reference>
<evidence type="ECO:0000313" key="2">
    <source>
        <dbReference type="Proteomes" id="UP000270927"/>
    </source>
</evidence>
<dbReference type="RefSeq" id="WP_123662102.1">
    <property type="nucleotide sequence ID" value="NZ_RARA01000006.1"/>
</dbReference>
<dbReference type="Proteomes" id="UP000270927">
    <property type="component" value="Unassembled WGS sequence"/>
</dbReference>
<protein>
    <submittedName>
        <fullName evidence="1">Uncharacterized protein</fullName>
    </submittedName>
</protein>
<sequence length="122" mass="14028">MHSISTISNFQDLDDTIRAQLKSQDEVGDVAAIVIIKCPRCSTPIRRSNRYIKQLNERAMQIDKVKKKLLGNTKAQLLAQWELLKKALMEKELLLLYFESSEIEVGQITFLSKLDGKIRHTK</sequence>
<dbReference type="AlphaFoldDB" id="A0A3N2QDG8"/>
<gene>
    <name evidence="1" type="ORF">EDM02_00135</name>
</gene>